<evidence type="ECO:0000313" key="5">
    <source>
        <dbReference type="Proteomes" id="UP000326202"/>
    </source>
</evidence>
<dbReference type="OrthoDB" id="9799154at2"/>
<dbReference type="InterPro" id="IPR016181">
    <property type="entry name" value="Acyl_CoA_acyltransferase"/>
</dbReference>
<keyword evidence="2" id="KW-0012">Acyltransferase</keyword>
<dbReference type="EMBL" id="CP042906">
    <property type="protein sequence ID" value="QEX18028.1"/>
    <property type="molecule type" value="Genomic_DNA"/>
</dbReference>
<organism evidence="4 5">
    <name type="scientific">Hypericibacter terrae</name>
    <dbReference type="NCBI Taxonomy" id="2602015"/>
    <lineage>
        <taxon>Bacteria</taxon>
        <taxon>Pseudomonadati</taxon>
        <taxon>Pseudomonadota</taxon>
        <taxon>Alphaproteobacteria</taxon>
        <taxon>Rhodospirillales</taxon>
        <taxon>Dongiaceae</taxon>
        <taxon>Hypericibacter</taxon>
    </lineage>
</organism>
<sequence>MHDTLPRMSMKGPVLKKSTTRLREAEIFDADAIAEIHAEGWRRCYAGFLPPDAIAARDENWRRQTWRRKLAREKKGCFAFVLEAADRVVGFAAGGPVRPHEGPIEGAIDGPSERKCAEIYTVYLAPDWQRKGWGRRLVSALAARLAADGAERLLVWCFQDNPNRPFFARIGGEIIASGQVLMADCTPRETAYGWRDIRALIAACEAGANRE</sequence>
<dbReference type="SUPFAM" id="SSF55729">
    <property type="entry name" value="Acyl-CoA N-acyltransferases (Nat)"/>
    <property type="match status" value="1"/>
</dbReference>
<keyword evidence="1 4" id="KW-0808">Transferase</keyword>
<gene>
    <name evidence="4" type="ORF">FRZ44_33320</name>
</gene>
<accession>A0A5J6MKJ5</accession>
<dbReference type="KEGG" id="htq:FRZ44_33320"/>
<keyword evidence="5" id="KW-1185">Reference proteome</keyword>
<dbReference type="Gene3D" id="3.40.630.30">
    <property type="match status" value="1"/>
</dbReference>
<dbReference type="Pfam" id="PF00583">
    <property type="entry name" value="Acetyltransf_1"/>
    <property type="match status" value="1"/>
</dbReference>
<dbReference type="PROSITE" id="PS51186">
    <property type="entry name" value="GNAT"/>
    <property type="match status" value="1"/>
</dbReference>
<name>A0A5J6MKJ5_9PROT</name>
<reference evidence="4 5" key="1">
    <citation type="submission" date="2019-08" db="EMBL/GenBank/DDBJ databases">
        <title>Hyperibacter terrae gen. nov., sp. nov. and Hyperibacter viscosus sp. nov., two new members in the family Rhodospirillaceae isolated from the rhizosphere of Hypericum perforatum.</title>
        <authorList>
            <person name="Noviana Z."/>
        </authorList>
    </citation>
    <scope>NUCLEOTIDE SEQUENCE [LARGE SCALE GENOMIC DNA]</scope>
    <source>
        <strain evidence="4 5">R5913</strain>
    </source>
</reference>
<evidence type="ECO:0000259" key="3">
    <source>
        <dbReference type="PROSITE" id="PS51186"/>
    </source>
</evidence>
<dbReference type="CDD" id="cd04301">
    <property type="entry name" value="NAT_SF"/>
    <property type="match status" value="1"/>
</dbReference>
<evidence type="ECO:0000256" key="1">
    <source>
        <dbReference type="ARBA" id="ARBA00022679"/>
    </source>
</evidence>
<protein>
    <submittedName>
        <fullName evidence="4">N-acetyltransferase</fullName>
    </submittedName>
</protein>
<dbReference type="Proteomes" id="UP000326202">
    <property type="component" value="Chromosome"/>
</dbReference>
<evidence type="ECO:0000313" key="4">
    <source>
        <dbReference type="EMBL" id="QEX18028.1"/>
    </source>
</evidence>
<dbReference type="InterPro" id="IPR000182">
    <property type="entry name" value="GNAT_dom"/>
</dbReference>
<dbReference type="GO" id="GO:0016747">
    <property type="term" value="F:acyltransferase activity, transferring groups other than amino-acyl groups"/>
    <property type="evidence" value="ECO:0007669"/>
    <property type="project" value="InterPro"/>
</dbReference>
<feature type="domain" description="N-acetyltransferase" evidence="3">
    <location>
        <begin position="20"/>
        <end position="207"/>
    </location>
</feature>
<dbReference type="InterPro" id="IPR050832">
    <property type="entry name" value="Bact_Acetyltransf"/>
</dbReference>
<evidence type="ECO:0000256" key="2">
    <source>
        <dbReference type="ARBA" id="ARBA00023315"/>
    </source>
</evidence>
<dbReference type="AlphaFoldDB" id="A0A5J6MKJ5"/>
<proteinExistence type="predicted"/>
<dbReference type="PANTHER" id="PTHR43877">
    <property type="entry name" value="AMINOALKYLPHOSPHONATE N-ACETYLTRANSFERASE-RELATED-RELATED"/>
    <property type="match status" value="1"/>
</dbReference>